<dbReference type="Gene3D" id="3.40.50.300">
    <property type="entry name" value="P-loop containing nucleotide triphosphate hydrolases"/>
    <property type="match status" value="1"/>
</dbReference>
<reference evidence="2" key="1">
    <citation type="journal article" date="2021" name="Proc. Natl. Acad. Sci. U.S.A.">
        <title>A Catalog of Tens of Thousands of Viruses from Human Metagenomes Reveals Hidden Associations with Chronic Diseases.</title>
        <authorList>
            <person name="Tisza M.J."/>
            <person name="Buck C.B."/>
        </authorList>
    </citation>
    <scope>NUCLEOTIDE SEQUENCE</scope>
    <source>
        <strain evidence="2">CtAjZ17</strain>
    </source>
</reference>
<feature type="domain" description="AAA" evidence="1">
    <location>
        <begin position="1"/>
        <end position="178"/>
    </location>
</feature>
<dbReference type="CDD" id="cd02042">
    <property type="entry name" value="ParAB_family"/>
    <property type="match status" value="1"/>
</dbReference>
<name>A0A8S5SPF4_9CAUD</name>
<dbReference type="InterPro" id="IPR025669">
    <property type="entry name" value="AAA_dom"/>
</dbReference>
<protein>
    <submittedName>
        <fullName evidence="2">ParA</fullName>
    </submittedName>
</protein>
<proteinExistence type="predicted"/>
<evidence type="ECO:0000259" key="1">
    <source>
        <dbReference type="Pfam" id="PF13614"/>
    </source>
</evidence>
<dbReference type="PANTHER" id="PTHR13696:SF99">
    <property type="entry name" value="COBYRINIC ACID AC-DIAMIDE SYNTHASE"/>
    <property type="match status" value="1"/>
</dbReference>
<dbReference type="InterPro" id="IPR027417">
    <property type="entry name" value="P-loop_NTPase"/>
</dbReference>
<dbReference type="EMBL" id="BK032639">
    <property type="protein sequence ID" value="DAF52567.1"/>
    <property type="molecule type" value="Genomic_DNA"/>
</dbReference>
<dbReference type="SUPFAM" id="SSF52540">
    <property type="entry name" value="P-loop containing nucleoside triphosphate hydrolases"/>
    <property type="match status" value="1"/>
</dbReference>
<dbReference type="InterPro" id="IPR050678">
    <property type="entry name" value="DNA_Partitioning_ATPase"/>
</dbReference>
<sequence>MRTIAIINLKGGVAKTTSSINIAYILSAKGKRVLLVDNDKQGDCSRGMNRRTQEGAGIDKIMVDKKPDMASLIQKTDYENLDVITANLNLLTANMEVTMDRVRPQQTRLKNALQQVKDNYDYCVIDNAPDINVSVINALTAADDVLIPVEVDDNTTEGMDELLDQIDEIKCELNPDLENVRCFISKYNKYNEAHSQGAEIIREWYPTMETVIRNSLAVAKSTYARTPVVLYSKRSAAAEDYQTLVEEYLQMIGR</sequence>
<organism evidence="2">
    <name type="scientific">Siphoviridae sp. ctAjZ17</name>
    <dbReference type="NCBI Taxonomy" id="2827797"/>
    <lineage>
        <taxon>Viruses</taxon>
        <taxon>Duplodnaviria</taxon>
        <taxon>Heunggongvirae</taxon>
        <taxon>Uroviricota</taxon>
        <taxon>Caudoviricetes</taxon>
    </lineage>
</organism>
<dbReference type="Pfam" id="PF13614">
    <property type="entry name" value="AAA_31"/>
    <property type="match status" value="1"/>
</dbReference>
<accession>A0A8S5SPF4</accession>
<evidence type="ECO:0000313" key="2">
    <source>
        <dbReference type="EMBL" id="DAF52567.1"/>
    </source>
</evidence>
<dbReference type="PANTHER" id="PTHR13696">
    <property type="entry name" value="P-LOOP CONTAINING NUCLEOSIDE TRIPHOSPHATE HYDROLASE"/>
    <property type="match status" value="1"/>
</dbReference>